<dbReference type="GO" id="GO:0016747">
    <property type="term" value="F:acyltransferase activity, transferring groups other than amino-acyl groups"/>
    <property type="evidence" value="ECO:0007669"/>
    <property type="project" value="InterPro"/>
</dbReference>
<dbReference type="InterPro" id="IPR016181">
    <property type="entry name" value="Acyl_CoA_acyltransferase"/>
</dbReference>
<dbReference type="EMBL" id="JABZSQ010000045">
    <property type="protein sequence ID" value="MBF1414684.1"/>
    <property type="molecule type" value="Genomic_DNA"/>
</dbReference>
<name>A0A930HXF3_9BACT</name>
<gene>
    <name evidence="1" type="ORF">HXN33_03780</name>
</gene>
<dbReference type="Proteomes" id="UP000757461">
    <property type="component" value="Unassembled WGS sequence"/>
</dbReference>
<dbReference type="Gene3D" id="3.40.630.30">
    <property type="match status" value="1"/>
</dbReference>
<dbReference type="PROSITE" id="PS51186">
    <property type="entry name" value="GNAT"/>
    <property type="match status" value="1"/>
</dbReference>
<dbReference type="PANTHER" id="PTHR43415:SF3">
    <property type="entry name" value="GNAT-FAMILY ACETYLTRANSFERASE"/>
    <property type="match status" value="1"/>
</dbReference>
<evidence type="ECO:0000313" key="1">
    <source>
        <dbReference type="EMBL" id="MBF1414684.1"/>
    </source>
</evidence>
<reference evidence="1" key="1">
    <citation type="submission" date="2020-04" db="EMBL/GenBank/DDBJ databases">
        <title>Deep metagenomics examines the oral microbiome during advanced dental caries in children, revealing novel taxa and co-occurrences with host molecules.</title>
        <authorList>
            <person name="Baker J.L."/>
            <person name="Morton J.T."/>
            <person name="Dinis M."/>
            <person name="Alvarez R."/>
            <person name="Tran N.C."/>
            <person name="Knight R."/>
            <person name="Edlund A."/>
        </authorList>
    </citation>
    <scope>NUCLEOTIDE SEQUENCE</scope>
    <source>
        <strain evidence="1">JCVI_25_bin.9</strain>
    </source>
</reference>
<proteinExistence type="predicted"/>
<accession>A0A930HXF3</accession>
<dbReference type="SUPFAM" id="SSF55729">
    <property type="entry name" value="Acyl-CoA N-acyltransferases (Nat)"/>
    <property type="match status" value="1"/>
</dbReference>
<comment type="caution">
    <text evidence="1">The sequence shown here is derived from an EMBL/GenBank/DDBJ whole genome shotgun (WGS) entry which is preliminary data.</text>
</comment>
<dbReference type="Pfam" id="PF13302">
    <property type="entry name" value="Acetyltransf_3"/>
    <property type="match status" value="1"/>
</dbReference>
<evidence type="ECO:0000313" key="2">
    <source>
        <dbReference type="Proteomes" id="UP000757461"/>
    </source>
</evidence>
<dbReference type="RefSeq" id="WP_036870366.1">
    <property type="nucleotide sequence ID" value="NZ_CAUSAX010000009.1"/>
</dbReference>
<sequence>MDKDKRPEVTLRAMEPEDLDVLYHVENDNSMWNISTSNVPYSRYALHNYIADAKNDIYVDGQVRLMIENENGVVVGVIDLVNFDPKHHRAELGIIIMDKFRRRGYAHAAITKLISYAHNMLQLSQIYAIVDVENKVCYQCLTSLGFAGDNILHDWLYCNGSYHDAIVLQFFIEKQ</sequence>
<protein>
    <submittedName>
        <fullName evidence="1">GNAT family N-acetyltransferase</fullName>
    </submittedName>
</protein>
<dbReference type="AlphaFoldDB" id="A0A930HXF3"/>
<dbReference type="PANTHER" id="PTHR43415">
    <property type="entry name" value="SPERMIDINE N(1)-ACETYLTRANSFERASE"/>
    <property type="match status" value="1"/>
</dbReference>
<dbReference type="CDD" id="cd04301">
    <property type="entry name" value="NAT_SF"/>
    <property type="match status" value="1"/>
</dbReference>
<organism evidence="1 2">
    <name type="scientific">Prevotella histicola</name>
    <dbReference type="NCBI Taxonomy" id="470565"/>
    <lineage>
        <taxon>Bacteria</taxon>
        <taxon>Pseudomonadati</taxon>
        <taxon>Bacteroidota</taxon>
        <taxon>Bacteroidia</taxon>
        <taxon>Bacteroidales</taxon>
        <taxon>Prevotellaceae</taxon>
        <taxon>Prevotella</taxon>
    </lineage>
</organism>
<dbReference type="InterPro" id="IPR000182">
    <property type="entry name" value="GNAT_dom"/>
</dbReference>